<gene>
    <name evidence="2" type="ORF">R1sor_005076</name>
</gene>
<dbReference type="AlphaFoldDB" id="A0ABD3HIH7"/>
<proteinExistence type="predicted"/>
<protein>
    <submittedName>
        <fullName evidence="2">Uncharacterized protein</fullName>
    </submittedName>
</protein>
<comment type="caution">
    <text evidence="2">The sequence shown here is derived from an EMBL/GenBank/DDBJ whole genome shotgun (WGS) entry which is preliminary data.</text>
</comment>
<feature type="region of interest" description="Disordered" evidence="1">
    <location>
        <begin position="58"/>
        <end position="88"/>
    </location>
</feature>
<evidence type="ECO:0000313" key="2">
    <source>
        <dbReference type="EMBL" id="KAL3691425.1"/>
    </source>
</evidence>
<sequence>MSEIQLPNFDSLLCSFKVHSTTTVSILLGGSASPPSPTSPPAGLDAVADNRKTHLPNLLKTPMETPETECLRPEATPEPTAAEFSPSLPSGCKNRVLSSSSVQGVSRPRSDPSFVFQFAPHLRIMVEHLSRDSSDQLLAPESTPGIVSENLPIIGVCIGSFH</sequence>
<keyword evidence="3" id="KW-1185">Reference proteome</keyword>
<evidence type="ECO:0000256" key="1">
    <source>
        <dbReference type="SAM" id="MobiDB-lite"/>
    </source>
</evidence>
<dbReference type="EMBL" id="JBJQOH010000003">
    <property type="protein sequence ID" value="KAL3691425.1"/>
    <property type="molecule type" value="Genomic_DNA"/>
</dbReference>
<dbReference type="Proteomes" id="UP001633002">
    <property type="component" value="Unassembled WGS sequence"/>
</dbReference>
<name>A0ABD3HIH7_9MARC</name>
<accession>A0ABD3HIH7</accession>
<evidence type="ECO:0000313" key="3">
    <source>
        <dbReference type="Proteomes" id="UP001633002"/>
    </source>
</evidence>
<organism evidence="2 3">
    <name type="scientific">Riccia sorocarpa</name>
    <dbReference type="NCBI Taxonomy" id="122646"/>
    <lineage>
        <taxon>Eukaryota</taxon>
        <taxon>Viridiplantae</taxon>
        <taxon>Streptophyta</taxon>
        <taxon>Embryophyta</taxon>
        <taxon>Marchantiophyta</taxon>
        <taxon>Marchantiopsida</taxon>
        <taxon>Marchantiidae</taxon>
        <taxon>Marchantiales</taxon>
        <taxon>Ricciaceae</taxon>
        <taxon>Riccia</taxon>
    </lineage>
</organism>
<reference evidence="2 3" key="1">
    <citation type="submission" date="2024-09" db="EMBL/GenBank/DDBJ databases">
        <title>Chromosome-scale assembly of Riccia sorocarpa.</title>
        <authorList>
            <person name="Paukszto L."/>
        </authorList>
    </citation>
    <scope>NUCLEOTIDE SEQUENCE [LARGE SCALE GENOMIC DNA]</scope>
    <source>
        <strain evidence="2">LP-2024</strain>
        <tissue evidence="2">Aerial parts of the thallus</tissue>
    </source>
</reference>